<comment type="caution">
    <text evidence="1">The sequence shown here is derived from an EMBL/GenBank/DDBJ whole genome shotgun (WGS) entry which is preliminary data.</text>
</comment>
<evidence type="ECO:0000313" key="1">
    <source>
        <dbReference type="EMBL" id="KAJ3532186.1"/>
    </source>
</evidence>
<accession>A0ACC1S5H6</accession>
<gene>
    <name evidence="1" type="ORF">NM688_g7459</name>
</gene>
<dbReference type="EMBL" id="JANHOG010001748">
    <property type="protein sequence ID" value="KAJ3532186.1"/>
    <property type="molecule type" value="Genomic_DNA"/>
</dbReference>
<organism evidence="1 2">
    <name type="scientific">Phlebia brevispora</name>
    <dbReference type="NCBI Taxonomy" id="194682"/>
    <lineage>
        <taxon>Eukaryota</taxon>
        <taxon>Fungi</taxon>
        <taxon>Dikarya</taxon>
        <taxon>Basidiomycota</taxon>
        <taxon>Agaricomycotina</taxon>
        <taxon>Agaricomycetes</taxon>
        <taxon>Polyporales</taxon>
        <taxon>Meruliaceae</taxon>
        <taxon>Phlebia</taxon>
    </lineage>
</organism>
<keyword evidence="2" id="KW-1185">Reference proteome</keyword>
<reference evidence="1" key="1">
    <citation type="submission" date="2022-07" db="EMBL/GenBank/DDBJ databases">
        <title>Genome Sequence of Phlebia brevispora.</title>
        <authorList>
            <person name="Buettner E."/>
        </authorList>
    </citation>
    <scope>NUCLEOTIDE SEQUENCE</scope>
    <source>
        <strain evidence="1">MPL23</strain>
    </source>
</reference>
<evidence type="ECO:0000313" key="2">
    <source>
        <dbReference type="Proteomes" id="UP001148662"/>
    </source>
</evidence>
<dbReference type="Proteomes" id="UP001148662">
    <property type="component" value="Unassembled WGS sequence"/>
</dbReference>
<protein>
    <submittedName>
        <fullName evidence="1">Uncharacterized protein</fullName>
    </submittedName>
</protein>
<sequence>MHGRTAEPTFEPTRVIERSTSATSKPIILVSVKWKVNTVGFLASEHVPLEDLNAGLQDQRAGLIFLQDNIARFGGNPEKASAHSYLIHPSLTNVHHRLPQIMIWGQPAGAGSVKAHILFPA</sequence>
<name>A0ACC1S5H6_9APHY</name>
<proteinExistence type="predicted"/>